<gene>
    <name evidence="1" type="ORF">L1987_78659</name>
</gene>
<keyword evidence="2" id="KW-1185">Reference proteome</keyword>
<dbReference type="Proteomes" id="UP001056120">
    <property type="component" value="Linkage Group LG26"/>
</dbReference>
<proteinExistence type="predicted"/>
<dbReference type="EMBL" id="CM042043">
    <property type="protein sequence ID" value="KAI3695660.1"/>
    <property type="molecule type" value="Genomic_DNA"/>
</dbReference>
<comment type="caution">
    <text evidence="1">The sequence shown here is derived from an EMBL/GenBank/DDBJ whole genome shotgun (WGS) entry which is preliminary data.</text>
</comment>
<sequence>MESVGGGGRLSVEVANDRKRFEIELKDGETTVVSWVQLLKDSGIPVDHSPPPSPNHPMEYQLVQRNVPDKRITRSQGNLKTEVTKLESSPKNAK</sequence>
<protein>
    <submittedName>
        <fullName evidence="1">Uncharacterized protein</fullName>
    </submittedName>
</protein>
<reference evidence="2" key="1">
    <citation type="journal article" date="2022" name="Mol. Ecol. Resour.">
        <title>The genomes of chicory, endive, great burdock and yacon provide insights into Asteraceae palaeo-polyploidization history and plant inulin production.</title>
        <authorList>
            <person name="Fan W."/>
            <person name="Wang S."/>
            <person name="Wang H."/>
            <person name="Wang A."/>
            <person name="Jiang F."/>
            <person name="Liu H."/>
            <person name="Zhao H."/>
            <person name="Xu D."/>
            <person name="Zhang Y."/>
        </authorList>
    </citation>
    <scope>NUCLEOTIDE SEQUENCE [LARGE SCALE GENOMIC DNA]</scope>
    <source>
        <strain evidence="2">cv. Yunnan</strain>
    </source>
</reference>
<reference evidence="1 2" key="2">
    <citation type="journal article" date="2022" name="Mol. Ecol. Resour.">
        <title>The genomes of chicory, endive, great burdock and yacon provide insights into Asteraceae paleo-polyploidization history and plant inulin production.</title>
        <authorList>
            <person name="Fan W."/>
            <person name="Wang S."/>
            <person name="Wang H."/>
            <person name="Wang A."/>
            <person name="Jiang F."/>
            <person name="Liu H."/>
            <person name="Zhao H."/>
            <person name="Xu D."/>
            <person name="Zhang Y."/>
        </authorList>
    </citation>
    <scope>NUCLEOTIDE SEQUENCE [LARGE SCALE GENOMIC DNA]</scope>
    <source>
        <strain evidence="2">cv. Yunnan</strain>
        <tissue evidence="1">Leaves</tissue>
    </source>
</reference>
<organism evidence="1 2">
    <name type="scientific">Smallanthus sonchifolius</name>
    <dbReference type="NCBI Taxonomy" id="185202"/>
    <lineage>
        <taxon>Eukaryota</taxon>
        <taxon>Viridiplantae</taxon>
        <taxon>Streptophyta</taxon>
        <taxon>Embryophyta</taxon>
        <taxon>Tracheophyta</taxon>
        <taxon>Spermatophyta</taxon>
        <taxon>Magnoliopsida</taxon>
        <taxon>eudicotyledons</taxon>
        <taxon>Gunneridae</taxon>
        <taxon>Pentapetalae</taxon>
        <taxon>asterids</taxon>
        <taxon>campanulids</taxon>
        <taxon>Asterales</taxon>
        <taxon>Asteraceae</taxon>
        <taxon>Asteroideae</taxon>
        <taxon>Heliantheae alliance</taxon>
        <taxon>Millerieae</taxon>
        <taxon>Smallanthus</taxon>
    </lineage>
</organism>
<accession>A0ACB8ZD94</accession>
<evidence type="ECO:0000313" key="2">
    <source>
        <dbReference type="Proteomes" id="UP001056120"/>
    </source>
</evidence>
<evidence type="ECO:0000313" key="1">
    <source>
        <dbReference type="EMBL" id="KAI3695660.1"/>
    </source>
</evidence>
<name>A0ACB8ZD94_9ASTR</name>